<reference evidence="2 3" key="1">
    <citation type="submission" date="2023-02" db="EMBL/GenBank/DDBJ databases">
        <title>Genome sequence of Mucilaginibacter jinjuensis strain KACC 16571.</title>
        <authorList>
            <person name="Kim S."/>
            <person name="Heo J."/>
            <person name="Kwon S.-W."/>
        </authorList>
    </citation>
    <scope>NUCLEOTIDE SEQUENCE [LARGE SCALE GENOMIC DNA]</scope>
    <source>
        <strain evidence="2 3">KACC 16571</strain>
    </source>
</reference>
<evidence type="ECO:0000313" key="3">
    <source>
        <dbReference type="Proteomes" id="UP001216139"/>
    </source>
</evidence>
<dbReference type="Proteomes" id="UP001216139">
    <property type="component" value="Chromosome"/>
</dbReference>
<feature type="transmembrane region" description="Helical" evidence="1">
    <location>
        <begin position="109"/>
        <end position="129"/>
    </location>
</feature>
<keyword evidence="1" id="KW-1133">Transmembrane helix</keyword>
<organism evidence="2 3">
    <name type="scientific">Mucilaginibacter jinjuensis</name>
    <dbReference type="NCBI Taxonomy" id="1176721"/>
    <lineage>
        <taxon>Bacteria</taxon>
        <taxon>Pseudomonadati</taxon>
        <taxon>Bacteroidota</taxon>
        <taxon>Sphingobacteriia</taxon>
        <taxon>Sphingobacteriales</taxon>
        <taxon>Sphingobacteriaceae</taxon>
        <taxon>Mucilaginibacter</taxon>
    </lineage>
</organism>
<keyword evidence="3" id="KW-1185">Reference proteome</keyword>
<gene>
    <name evidence="2" type="ORF">PQO05_24970</name>
</gene>
<dbReference type="InterPro" id="IPR018681">
    <property type="entry name" value="DUF2165_transmembrane"/>
</dbReference>
<proteinExistence type="predicted"/>
<sequence length="162" mass="18413">MYTTPLLLRIAKFIAVATIGLMALLIVIGNTTDYFTNYVFVEHVLKMDTIFPNSHILYRSIHSIFIFHAAYIFIILMEAAMTFCCIKGSWLLFKNRNSSAVQFHASKNWAIAGIITGITIWFLGFEVIGGEWFAMWQSQTWNGLGSAERIVSFLVLVLLFCI</sequence>
<accession>A0ABY7T676</accession>
<name>A0ABY7T676_9SPHI</name>
<evidence type="ECO:0000313" key="2">
    <source>
        <dbReference type="EMBL" id="WCT11990.1"/>
    </source>
</evidence>
<dbReference type="EMBL" id="CP117167">
    <property type="protein sequence ID" value="WCT11990.1"/>
    <property type="molecule type" value="Genomic_DNA"/>
</dbReference>
<feature type="transmembrane region" description="Helical" evidence="1">
    <location>
        <begin position="141"/>
        <end position="161"/>
    </location>
</feature>
<keyword evidence="1" id="KW-0472">Membrane</keyword>
<protein>
    <submittedName>
        <fullName evidence="2">DUF2165 domain-containing protein</fullName>
    </submittedName>
</protein>
<feature type="transmembrane region" description="Helical" evidence="1">
    <location>
        <begin position="64"/>
        <end position="88"/>
    </location>
</feature>
<keyword evidence="1" id="KW-0812">Transmembrane</keyword>
<dbReference type="RefSeq" id="WP_273630194.1">
    <property type="nucleotide sequence ID" value="NZ_CP117167.1"/>
</dbReference>
<evidence type="ECO:0000256" key="1">
    <source>
        <dbReference type="SAM" id="Phobius"/>
    </source>
</evidence>
<dbReference type="Pfam" id="PF09933">
    <property type="entry name" value="DUF2165"/>
    <property type="match status" value="1"/>
</dbReference>
<feature type="transmembrane region" description="Helical" evidence="1">
    <location>
        <begin position="7"/>
        <end position="28"/>
    </location>
</feature>